<organism evidence="13 14">
    <name type="scientific">Diploptera punctata</name>
    <name type="common">Pacific beetle cockroach</name>
    <dbReference type="NCBI Taxonomy" id="6984"/>
    <lineage>
        <taxon>Eukaryota</taxon>
        <taxon>Metazoa</taxon>
        <taxon>Ecdysozoa</taxon>
        <taxon>Arthropoda</taxon>
        <taxon>Hexapoda</taxon>
        <taxon>Insecta</taxon>
        <taxon>Pterygota</taxon>
        <taxon>Neoptera</taxon>
        <taxon>Polyneoptera</taxon>
        <taxon>Dictyoptera</taxon>
        <taxon>Blattodea</taxon>
        <taxon>Blaberoidea</taxon>
        <taxon>Blaberidae</taxon>
        <taxon>Diplopterinae</taxon>
        <taxon>Diploptera</taxon>
    </lineage>
</organism>
<comment type="subcellular location">
    <subcellularLocation>
        <location evidence="1">Cell membrane</location>
        <topology evidence="1">Single-pass type I membrane protein</topology>
    </subcellularLocation>
</comment>
<dbReference type="GO" id="GO:0009897">
    <property type="term" value="C:external side of plasma membrane"/>
    <property type="evidence" value="ECO:0007669"/>
    <property type="project" value="TreeGrafter"/>
</dbReference>
<protein>
    <recommendedName>
        <fullName evidence="12">Ig-like domain-containing protein</fullName>
    </recommendedName>
</protein>
<keyword evidence="10" id="KW-0393">Immunoglobulin domain</keyword>
<evidence type="ECO:0000313" key="13">
    <source>
        <dbReference type="EMBL" id="KAJ9595427.1"/>
    </source>
</evidence>
<sequence>MGLRADQVVKWCRQAVTFLHTLAFSHVCLLLLASPGLCHQDAVHITAILGESVVFNCHVEFPGDHPVPYVLQWEKKVGETGQEIPIYIWYDSYPTHSGEGYEGRVSRVSPDSPYGLASLNLTNIRESDQGWYECKVVFLNRNPGPRNGT</sequence>
<keyword evidence="7" id="KW-1015">Disulfide bond</keyword>
<keyword evidence="8" id="KW-0675">Receptor</keyword>
<keyword evidence="4 11" id="KW-0732">Signal</keyword>
<keyword evidence="3" id="KW-0812">Transmembrane</keyword>
<dbReference type="InterPro" id="IPR013106">
    <property type="entry name" value="Ig_V-set"/>
</dbReference>
<dbReference type="SUPFAM" id="SSF48726">
    <property type="entry name" value="Immunoglobulin"/>
    <property type="match status" value="1"/>
</dbReference>
<dbReference type="PROSITE" id="PS50835">
    <property type="entry name" value="IG_LIKE"/>
    <property type="match status" value="1"/>
</dbReference>
<evidence type="ECO:0000256" key="1">
    <source>
        <dbReference type="ARBA" id="ARBA00004251"/>
    </source>
</evidence>
<evidence type="ECO:0000256" key="3">
    <source>
        <dbReference type="ARBA" id="ARBA00022692"/>
    </source>
</evidence>
<dbReference type="InterPro" id="IPR036179">
    <property type="entry name" value="Ig-like_dom_sf"/>
</dbReference>
<feature type="signal peptide" evidence="11">
    <location>
        <begin position="1"/>
        <end position="38"/>
    </location>
</feature>
<dbReference type="AlphaFoldDB" id="A0AAD8ABU0"/>
<evidence type="ECO:0000259" key="12">
    <source>
        <dbReference type="PROSITE" id="PS50835"/>
    </source>
</evidence>
<evidence type="ECO:0000256" key="2">
    <source>
        <dbReference type="ARBA" id="ARBA00022475"/>
    </source>
</evidence>
<feature type="non-terminal residue" evidence="13">
    <location>
        <position position="149"/>
    </location>
</feature>
<proteinExistence type="predicted"/>
<keyword evidence="14" id="KW-1185">Reference proteome</keyword>
<evidence type="ECO:0000256" key="5">
    <source>
        <dbReference type="ARBA" id="ARBA00022989"/>
    </source>
</evidence>
<comment type="caution">
    <text evidence="13">The sequence shown here is derived from an EMBL/GenBank/DDBJ whole genome shotgun (WGS) entry which is preliminary data.</text>
</comment>
<dbReference type="GO" id="GO:0071222">
    <property type="term" value="P:cellular response to lipopolysaccharide"/>
    <property type="evidence" value="ECO:0007669"/>
    <property type="project" value="TreeGrafter"/>
</dbReference>
<gene>
    <name evidence="13" type="ORF">L9F63_013386</name>
</gene>
<evidence type="ECO:0000256" key="6">
    <source>
        <dbReference type="ARBA" id="ARBA00023136"/>
    </source>
</evidence>
<evidence type="ECO:0000256" key="8">
    <source>
        <dbReference type="ARBA" id="ARBA00023170"/>
    </source>
</evidence>
<dbReference type="InterPro" id="IPR051713">
    <property type="entry name" value="T-cell_Activation_Regulation"/>
</dbReference>
<dbReference type="Gene3D" id="2.60.40.10">
    <property type="entry name" value="Immunoglobulins"/>
    <property type="match status" value="1"/>
</dbReference>
<dbReference type="Pfam" id="PF07686">
    <property type="entry name" value="V-set"/>
    <property type="match status" value="1"/>
</dbReference>
<reference evidence="13" key="2">
    <citation type="submission" date="2023-05" db="EMBL/GenBank/DDBJ databases">
        <authorList>
            <person name="Fouks B."/>
        </authorList>
    </citation>
    <scope>NUCLEOTIDE SEQUENCE</scope>
    <source>
        <strain evidence="13">Stay&amp;Tobe</strain>
        <tissue evidence="13">Testes</tissue>
    </source>
</reference>
<keyword evidence="9" id="KW-0325">Glycoprotein</keyword>
<evidence type="ECO:0000256" key="7">
    <source>
        <dbReference type="ARBA" id="ARBA00023157"/>
    </source>
</evidence>
<dbReference type="InterPro" id="IPR007110">
    <property type="entry name" value="Ig-like_dom"/>
</dbReference>
<evidence type="ECO:0000256" key="10">
    <source>
        <dbReference type="ARBA" id="ARBA00023319"/>
    </source>
</evidence>
<dbReference type="GO" id="GO:0006955">
    <property type="term" value="P:immune response"/>
    <property type="evidence" value="ECO:0007669"/>
    <property type="project" value="TreeGrafter"/>
</dbReference>
<keyword evidence="2" id="KW-1003">Cell membrane</keyword>
<dbReference type="EMBL" id="JASPKZ010002338">
    <property type="protein sequence ID" value="KAJ9595427.1"/>
    <property type="molecule type" value="Genomic_DNA"/>
</dbReference>
<dbReference type="PANTHER" id="PTHR25466">
    <property type="entry name" value="T-LYMPHOCYTE ACTIVATION ANTIGEN"/>
    <property type="match status" value="1"/>
</dbReference>
<evidence type="ECO:0000256" key="9">
    <source>
        <dbReference type="ARBA" id="ARBA00023180"/>
    </source>
</evidence>
<feature type="chain" id="PRO_5042240997" description="Ig-like domain-containing protein" evidence="11">
    <location>
        <begin position="39"/>
        <end position="149"/>
    </location>
</feature>
<evidence type="ECO:0000313" key="14">
    <source>
        <dbReference type="Proteomes" id="UP001233999"/>
    </source>
</evidence>
<evidence type="ECO:0000256" key="4">
    <source>
        <dbReference type="ARBA" id="ARBA00022729"/>
    </source>
</evidence>
<dbReference type="GO" id="GO:0007166">
    <property type="term" value="P:cell surface receptor signaling pathway"/>
    <property type="evidence" value="ECO:0007669"/>
    <property type="project" value="TreeGrafter"/>
</dbReference>
<dbReference type="InterPro" id="IPR013783">
    <property type="entry name" value="Ig-like_fold"/>
</dbReference>
<keyword evidence="6" id="KW-0472">Membrane</keyword>
<reference evidence="13" key="1">
    <citation type="journal article" date="2023" name="IScience">
        <title>Live-bearing cockroach genome reveals convergent evolutionary mechanisms linked to viviparity in insects and beyond.</title>
        <authorList>
            <person name="Fouks B."/>
            <person name="Harrison M.C."/>
            <person name="Mikhailova A.A."/>
            <person name="Marchal E."/>
            <person name="English S."/>
            <person name="Carruthers M."/>
            <person name="Jennings E.C."/>
            <person name="Chiamaka E.L."/>
            <person name="Frigard R.A."/>
            <person name="Pippel M."/>
            <person name="Attardo G.M."/>
            <person name="Benoit J.B."/>
            <person name="Bornberg-Bauer E."/>
            <person name="Tobe S.S."/>
        </authorList>
    </citation>
    <scope>NUCLEOTIDE SEQUENCE</scope>
    <source>
        <strain evidence="13">Stay&amp;Tobe</strain>
    </source>
</reference>
<dbReference type="PANTHER" id="PTHR25466:SF14">
    <property type="entry name" value="BUTYROPHILIN SUBFAMILY 2 MEMBER A2-LIKE-RELATED"/>
    <property type="match status" value="1"/>
</dbReference>
<evidence type="ECO:0000256" key="11">
    <source>
        <dbReference type="SAM" id="SignalP"/>
    </source>
</evidence>
<accession>A0AAD8ABU0</accession>
<dbReference type="Proteomes" id="UP001233999">
    <property type="component" value="Unassembled WGS sequence"/>
</dbReference>
<name>A0AAD8ABU0_DIPPU</name>
<keyword evidence="5" id="KW-1133">Transmembrane helix</keyword>
<feature type="domain" description="Ig-like" evidence="12">
    <location>
        <begin position="35"/>
        <end position="136"/>
    </location>
</feature>
<dbReference type="FunFam" id="2.60.40.10:FF:000830">
    <property type="entry name" value="Turtle, isoform F"/>
    <property type="match status" value="1"/>
</dbReference>